<protein>
    <submittedName>
        <fullName evidence="2">Uncharacterized protein</fullName>
    </submittedName>
</protein>
<organism evidence="2 3">
    <name type="scientific">Batillaria attramentaria</name>
    <dbReference type="NCBI Taxonomy" id="370345"/>
    <lineage>
        <taxon>Eukaryota</taxon>
        <taxon>Metazoa</taxon>
        <taxon>Spiralia</taxon>
        <taxon>Lophotrochozoa</taxon>
        <taxon>Mollusca</taxon>
        <taxon>Gastropoda</taxon>
        <taxon>Caenogastropoda</taxon>
        <taxon>Sorbeoconcha</taxon>
        <taxon>Cerithioidea</taxon>
        <taxon>Batillariidae</taxon>
        <taxon>Batillaria</taxon>
    </lineage>
</organism>
<comment type="caution">
    <text evidence="2">The sequence shown here is derived from an EMBL/GenBank/DDBJ whole genome shotgun (WGS) entry which is preliminary data.</text>
</comment>
<feature type="compositionally biased region" description="Polar residues" evidence="1">
    <location>
        <begin position="37"/>
        <end position="49"/>
    </location>
</feature>
<dbReference type="AlphaFoldDB" id="A0ABD0LR15"/>
<dbReference type="Proteomes" id="UP001519460">
    <property type="component" value="Unassembled WGS sequence"/>
</dbReference>
<dbReference type="EMBL" id="JACVVK020000031">
    <property type="protein sequence ID" value="KAK7501459.1"/>
    <property type="molecule type" value="Genomic_DNA"/>
</dbReference>
<sequence>WYCFSKEKNLTLVEFLFSGCGSGEQGGEGVVSETKRNLTTTTPQNQFTKSDTRRPMVSEHHTHKDHGLIHTILTRCKMVAPSFEQRTHDQLATAKRGTRERGCNMHCG</sequence>
<proteinExistence type="predicted"/>
<evidence type="ECO:0000313" key="2">
    <source>
        <dbReference type="EMBL" id="KAK7501459.1"/>
    </source>
</evidence>
<evidence type="ECO:0000313" key="3">
    <source>
        <dbReference type="Proteomes" id="UP001519460"/>
    </source>
</evidence>
<gene>
    <name evidence="2" type="ORF">BaRGS_00007263</name>
</gene>
<feature type="region of interest" description="Disordered" evidence="1">
    <location>
        <begin position="28"/>
        <end position="64"/>
    </location>
</feature>
<name>A0ABD0LR15_9CAEN</name>
<accession>A0ABD0LR15</accession>
<keyword evidence="3" id="KW-1185">Reference proteome</keyword>
<reference evidence="2 3" key="1">
    <citation type="journal article" date="2023" name="Sci. Data">
        <title>Genome assembly of the Korean intertidal mud-creeper Batillaria attramentaria.</title>
        <authorList>
            <person name="Patra A.K."/>
            <person name="Ho P.T."/>
            <person name="Jun S."/>
            <person name="Lee S.J."/>
            <person name="Kim Y."/>
            <person name="Won Y.J."/>
        </authorList>
    </citation>
    <scope>NUCLEOTIDE SEQUENCE [LARGE SCALE GENOMIC DNA]</scope>
    <source>
        <strain evidence="2">Wonlab-2016</strain>
    </source>
</reference>
<feature type="compositionally biased region" description="Basic and acidic residues" evidence="1">
    <location>
        <begin position="50"/>
        <end position="64"/>
    </location>
</feature>
<feature type="non-terminal residue" evidence="2">
    <location>
        <position position="1"/>
    </location>
</feature>
<evidence type="ECO:0000256" key="1">
    <source>
        <dbReference type="SAM" id="MobiDB-lite"/>
    </source>
</evidence>